<dbReference type="EMBL" id="MQTW01001128">
    <property type="protein sequence ID" value="RYC78461.1"/>
    <property type="molecule type" value="Genomic_DNA"/>
</dbReference>
<dbReference type="SUPFAM" id="SSF54695">
    <property type="entry name" value="POZ domain"/>
    <property type="match status" value="1"/>
</dbReference>
<dbReference type="InterPro" id="IPR000210">
    <property type="entry name" value="BTB/POZ_dom"/>
</dbReference>
<accession>A0A4Q2UVW5</accession>
<dbReference type="CDD" id="cd18186">
    <property type="entry name" value="BTB_POZ_ZBTB_KLHL-like"/>
    <property type="match status" value="1"/>
</dbReference>
<sequence length="244" mass="27876">MRLDDTTNQALQTALKKAETGLYSDLKITCCNKQYQVHKAIICPRSCFFRSACENHFQESQSNVINLPEDDPEAVDSMIYYIYNGYYPKMDPGTQGISKDRLAAAGWKLETFGEFTGGLQVKFLVLHAKVYALAEKYDVLGLKEMAQRCFRIISNCGGCCSKEFAQACEFVYTTTIDSDRGLRDVVVQSLHEHPRALDEEHSRSAMRLLPDLPYDLVLYGRGKEMRKEKDRRSRPSWMNRPEAS</sequence>
<feature type="domain" description="BTB" evidence="2">
    <location>
        <begin position="24"/>
        <end position="85"/>
    </location>
</feature>
<dbReference type="PANTHER" id="PTHR47843:SF5">
    <property type="entry name" value="BTB_POZ DOMAIN PROTEIN"/>
    <property type="match status" value="1"/>
</dbReference>
<dbReference type="Proteomes" id="UP000290540">
    <property type="component" value="Unassembled WGS sequence"/>
</dbReference>
<dbReference type="PANTHER" id="PTHR47843">
    <property type="entry name" value="BTB DOMAIN-CONTAINING PROTEIN-RELATED"/>
    <property type="match status" value="1"/>
</dbReference>
<dbReference type="InterPro" id="IPR011333">
    <property type="entry name" value="SKP1/BTB/POZ_sf"/>
</dbReference>
<organism evidence="3 4">
    <name type="scientific">Fusarium oxysporum f. sp. narcissi</name>
    <dbReference type="NCBI Taxonomy" id="451672"/>
    <lineage>
        <taxon>Eukaryota</taxon>
        <taxon>Fungi</taxon>
        <taxon>Dikarya</taxon>
        <taxon>Ascomycota</taxon>
        <taxon>Pezizomycotina</taxon>
        <taxon>Sordariomycetes</taxon>
        <taxon>Hypocreomycetidae</taxon>
        <taxon>Hypocreales</taxon>
        <taxon>Nectriaceae</taxon>
        <taxon>Fusarium</taxon>
        <taxon>Fusarium oxysporum species complex</taxon>
    </lineage>
</organism>
<dbReference type="Pfam" id="PF00651">
    <property type="entry name" value="BTB"/>
    <property type="match status" value="1"/>
</dbReference>
<reference evidence="3 4" key="1">
    <citation type="submission" date="2016-12" db="EMBL/GenBank/DDBJ databases">
        <title>Draft genome sequence of Fusarium oxysporum causing rot on Narcissus.</title>
        <authorList>
            <person name="Armitage A.D."/>
            <person name="Taylor A."/>
            <person name="Clarkson J.P."/>
            <person name="Harrison R.J."/>
            <person name="Jackson A.C."/>
        </authorList>
    </citation>
    <scope>NUCLEOTIDE SEQUENCE [LARGE SCALE GENOMIC DNA]</scope>
    <source>
        <strain evidence="3 4">N139</strain>
    </source>
</reference>
<proteinExistence type="predicted"/>
<dbReference type="Gene3D" id="3.30.710.10">
    <property type="entry name" value="Potassium Channel Kv1.1, Chain A"/>
    <property type="match status" value="1"/>
</dbReference>
<dbReference type="PROSITE" id="PS50097">
    <property type="entry name" value="BTB"/>
    <property type="match status" value="1"/>
</dbReference>
<feature type="region of interest" description="Disordered" evidence="1">
    <location>
        <begin position="225"/>
        <end position="244"/>
    </location>
</feature>
<dbReference type="AlphaFoldDB" id="A0A4Q2UVW5"/>
<dbReference type="SMART" id="SM00225">
    <property type="entry name" value="BTB"/>
    <property type="match status" value="1"/>
</dbReference>
<protein>
    <recommendedName>
        <fullName evidence="2">BTB domain-containing protein</fullName>
    </recommendedName>
</protein>
<evidence type="ECO:0000259" key="2">
    <source>
        <dbReference type="PROSITE" id="PS50097"/>
    </source>
</evidence>
<evidence type="ECO:0000256" key="1">
    <source>
        <dbReference type="SAM" id="MobiDB-lite"/>
    </source>
</evidence>
<evidence type="ECO:0000313" key="3">
    <source>
        <dbReference type="EMBL" id="RYC78461.1"/>
    </source>
</evidence>
<gene>
    <name evidence="3" type="ORF">BFJ63_vAg18665</name>
</gene>
<evidence type="ECO:0000313" key="4">
    <source>
        <dbReference type="Proteomes" id="UP000290540"/>
    </source>
</evidence>
<comment type="caution">
    <text evidence="3">The sequence shown here is derived from an EMBL/GenBank/DDBJ whole genome shotgun (WGS) entry which is preliminary data.</text>
</comment>
<name>A0A4Q2UVW5_FUSOX</name>